<feature type="domain" description="HTH cro/C1-type" evidence="1">
    <location>
        <begin position="16"/>
        <end position="50"/>
    </location>
</feature>
<reference evidence="2 3" key="1">
    <citation type="submission" date="2012-06" db="EMBL/GenBank/DDBJ databases">
        <title>Finished chromosome of genome of Crinalium epipsammum PCC 9333.</title>
        <authorList>
            <consortium name="US DOE Joint Genome Institute"/>
            <person name="Gugger M."/>
            <person name="Coursin T."/>
            <person name="Rippka R."/>
            <person name="Tandeau De Marsac N."/>
            <person name="Huntemann M."/>
            <person name="Wei C.-L."/>
            <person name="Han J."/>
            <person name="Detter J.C."/>
            <person name="Han C."/>
            <person name="Tapia R."/>
            <person name="Davenport K."/>
            <person name="Daligault H."/>
            <person name="Erkkila T."/>
            <person name="Gu W."/>
            <person name="Munk A.C.C."/>
            <person name="Teshima H."/>
            <person name="Xu Y."/>
            <person name="Chain P."/>
            <person name="Chen A."/>
            <person name="Krypides N."/>
            <person name="Mavromatis K."/>
            <person name="Markowitz V."/>
            <person name="Szeto E."/>
            <person name="Ivanova N."/>
            <person name="Mikhailova N."/>
            <person name="Ovchinnikova G."/>
            <person name="Pagani I."/>
            <person name="Pati A."/>
            <person name="Goodwin L."/>
            <person name="Peters L."/>
            <person name="Pitluck S."/>
            <person name="Woyke T."/>
            <person name="Kerfeld C."/>
        </authorList>
    </citation>
    <scope>NUCLEOTIDE SEQUENCE [LARGE SCALE GENOMIC DNA]</scope>
    <source>
        <strain evidence="2 3">PCC 9333</strain>
    </source>
</reference>
<dbReference type="eggNOG" id="COG3655">
    <property type="taxonomic scope" value="Bacteria"/>
</dbReference>
<dbReference type="InterPro" id="IPR001387">
    <property type="entry name" value="Cro/C1-type_HTH"/>
</dbReference>
<organism evidence="2 3">
    <name type="scientific">Crinalium epipsammum PCC 9333</name>
    <dbReference type="NCBI Taxonomy" id="1173022"/>
    <lineage>
        <taxon>Bacteria</taxon>
        <taxon>Bacillati</taxon>
        <taxon>Cyanobacteriota</taxon>
        <taxon>Cyanophyceae</taxon>
        <taxon>Gomontiellales</taxon>
        <taxon>Gomontiellaceae</taxon>
        <taxon>Crinalium</taxon>
    </lineage>
</organism>
<protein>
    <recommendedName>
        <fullName evidence="1">HTH cro/C1-type domain-containing protein</fullName>
    </recommendedName>
</protein>
<dbReference type="HOGENOM" id="CLU_066192_31_8_3"/>
<dbReference type="RefSeq" id="WP_015201637.1">
    <property type="nucleotide sequence ID" value="NC_019753.1"/>
</dbReference>
<dbReference type="Gene3D" id="1.10.260.40">
    <property type="entry name" value="lambda repressor-like DNA-binding domains"/>
    <property type="match status" value="1"/>
</dbReference>
<dbReference type="Pfam" id="PF13443">
    <property type="entry name" value="HTH_26"/>
    <property type="match status" value="1"/>
</dbReference>
<dbReference type="STRING" id="1173022.Cri9333_0553"/>
<proteinExistence type="predicted"/>
<dbReference type="AlphaFoldDB" id="K9VTU9"/>
<dbReference type="GO" id="GO:0003677">
    <property type="term" value="F:DNA binding"/>
    <property type="evidence" value="ECO:0007669"/>
    <property type="project" value="InterPro"/>
</dbReference>
<evidence type="ECO:0000259" key="1">
    <source>
        <dbReference type="Pfam" id="PF13443"/>
    </source>
</evidence>
<dbReference type="InterPro" id="IPR010982">
    <property type="entry name" value="Lambda_DNA-bd_dom_sf"/>
</dbReference>
<dbReference type="KEGG" id="cep:Cri9333_0553"/>
<keyword evidence="3" id="KW-1185">Reference proteome</keyword>
<dbReference type="Proteomes" id="UP000010472">
    <property type="component" value="Chromosome"/>
</dbReference>
<name>K9VTU9_9CYAN</name>
<sequence>MSPVSSPPRVSKVLWKLREVMARRRITNKALASELNVHPTSISRLKTQDVLPEIGGETLGQLINAINKLNSSNYAACTLLELIEIVSEDDIK</sequence>
<gene>
    <name evidence="2" type="ORF">Cri9333_0553</name>
</gene>
<evidence type="ECO:0000313" key="3">
    <source>
        <dbReference type="Proteomes" id="UP000010472"/>
    </source>
</evidence>
<dbReference type="PATRIC" id="fig|1173022.3.peg.601"/>
<dbReference type="SUPFAM" id="SSF47413">
    <property type="entry name" value="lambda repressor-like DNA-binding domains"/>
    <property type="match status" value="1"/>
</dbReference>
<evidence type="ECO:0000313" key="2">
    <source>
        <dbReference type="EMBL" id="AFZ11503.1"/>
    </source>
</evidence>
<dbReference type="EMBL" id="CP003620">
    <property type="protein sequence ID" value="AFZ11503.1"/>
    <property type="molecule type" value="Genomic_DNA"/>
</dbReference>
<accession>K9VTU9</accession>
<dbReference type="OrthoDB" id="516093at2"/>